<dbReference type="AlphaFoldDB" id="A0A1I6NVH8"/>
<gene>
    <name evidence="1" type="ORF">SAMN05444972_101171</name>
</gene>
<proteinExistence type="predicted"/>
<dbReference type="Pfam" id="PF14119">
    <property type="entry name" value="DUF4288"/>
    <property type="match status" value="1"/>
</dbReference>
<accession>A0A1I6NVH8</accession>
<dbReference type="OrthoDB" id="2908987at2"/>
<dbReference type="RefSeq" id="WP_091832419.1">
    <property type="nucleotide sequence ID" value="NZ_FPAA01000001.1"/>
</dbReference>
<reference evidence="2" key="1">
    <citation type="submission" date="2016-10" db="EMBL/GenBank/DDBJ databases">
        <authorList>
            <person name="Varghese N."/>
            <person name="Submissions S."/>
        </authorList>
    </citation>
    <scope>NUCLEOTIDE SEQUENCE [LARGE SCALE GENOMIC DNA]</scope>
    <source>
        <strain evidence="2">DSM 45789</strain>
    </source>
</reference>
<name>A0A1I6NVH8_9BACL</name>
<dbReference type="EMBL" id="FPAA01000001">
    <property type="protein sequence ID" value="SFS31953.1"/>
    <property type="molecule type" value="Genomic_DNA"/>
</dbReference>
<evidence type="ECO:0000313" key="1">
    <source>
        <dbReference type="EMBL" id="SFS31953.1"/>
    </source>
</evidence>
<protein>
    <recommendedName>
        <fullName evidence="3">DUF4288 domain-containing protein</fullName>
    </recommendedName>
</protein>
<evidence type="ECO:0008006" key="3">
    <source>
        <dbReference type="Google" id="ProtNLM"/>
    </source>
</evidence>
<organism evidence="1 2">
    <name type="scientific">Marininema halotolerans</name>
    <dbReference type="NCBI Taxonomy" id="1155944"/>
    <lineage>
        <taxon>Bacteria</taxon>
        <taxon>Bacillati</taxon>
        <taxon>Bacillota</taxon>
        <taxon>Bacilli</taxon>
        <taxon>Bacillales</taxon>
        <taxon>Thermoactinomycetaceae</taxon>
        <taxon>Marininema</taxon>
    </lineage>
</organism>
<keyword evidence="2" id="KW-1185">Reference proteome</keyword>
<dbReference type="InterPro" id="IPR025630">
    <property type="entry name" value="DUF4288"/>
</dbReference>
<dbReference type="Proteomes" id="UP000198660">
    <property type="component" value="Unassembled WGS sequence"/>
</dbReference>
<evidence type="ECO:0000313" key="2">
    <source>
        <dbReference type="Proteomes" id="UP000198660"/>
    </source>
</evidence>
<sequence>MKDHILISWYSVSCLFESIQIESVRHNNIDKNKADLRLFEEKIILVKASDEHEAYEIAGKYARDDEFEYLNGFGEKVRVRFVTTLHAFEIFDQELGHGVEVYSRFIHATNQDTSGDIVRRYFPMD</sequence>